<protein>
    <recommendedName>
        <fullName evidence="3">Beta-lactamase-related domain-containing protein</fullName>
    </recommendedName>
</protein>
<organism evidence="1 2">
    <name type="scientific">Parelaphostrongylus tenuis</name>
    <name type="common">Meningeal worm</name>
    <dbReference type="NCBI Taxonomy" id="148309"/>
    <lineage>
        <taxon>Eukaryota</taxon>
        <taxon>Metazoa</taxon>
        <taxon>Ecdysozoa</taxon>
        <taxon>Nematoda</taxon>
        <taxon>Chromadorea</taxon>
        <taxon>Rhabditida</taxon>
        <taxon>Rhabditina</taxon>
        <taxon>Rhabditomorpha</taxon>
        <taxon>Strongyloidea</taxon>
        <taxon>Metastrongylidae</taxon>
        <taxon>Parelaphostrongylus</taxon>
    </lineage>
</organism>
<evidence type="ECO:0008006" key="3">
    <source>
        <dbReference type="Google" id="ProtNLM"/>
    </source>
</evidence>
<proteinExistence type="predicted"/>
<evidence type="ECO:0000313" key="1">
    <source>
        <dbReference type="EMBL" id="KAJ1366112.1"/>
    </source>
</evidence>
<dbReference type="EMBL" id="JAHQIW010005468">
    <property type="protein sequence ID" value="KAJ1366112.1"/>
    <property type="molecule type" value="Genomic_DNA"/>
</dbReference>
<sequence>MLEFLERPFINKTDYVINIHMAKGHGFFYVPIQRAKDSAPLISHSGHGCQQITFDIRNQIVIAYVTNAIKFSHFDNCRNYWRIHQAVFHALENSRN</sequence>
<dbReference type="PANTHER" id="PTHR43319:SF2">
    <property type="entry name" value="BETA-LACTAMASE-RELATED DOMAIN-CONTAINING PROTEIN"/>
    <property type="match status" value="1"/>
</dbReference>
<dbReference type="Proteomes" id="UP001196413">
    <property type="component" value="Unassembled WGS sequence"/>
</dbReference>
<dbReference type="InterPro" id="IPR052907">
    <property type="entry name" value="Beta-lactamase/esterase"/>
</dbReference>
<accession>A0AAD5WDA2</accession>
<keyword evidence="2" id="KW-1185">Reference proteome</keyword>
<evidence type="ECO:0000313" key="2">
    <source>
        <dbReference type="Proteomes" id="UP001196413"/>
    </source>
</evidence>
<dbReference type="SUPFAM" id="SSF56601">
    <property type="entry name" value="beta-lactamase/transpeptidase-like"/>
    <property type="match status" value="1"/>
</dbReference>
<name>A0AAD5WDA2_PARTN</name>
<dbReference type="InterPro" id="IPR012338">
    <property type="entry name" value="Beta-lactam/transpept-like"/>
</dbReference>
<comment type="caution">
    <text evidence="1">The sequence shown here is derived from an EMBL/GenBank/DDBJ whole genome shotgun (WGS) entry which is preliminary data.</text>
</comment>
<reference evidence="1" key="1">
    <citation type="submission" date="2021-06" db="EMBL/GenBank/DDBJ databases">
        <title>Parelaphostrongylus tenuis whole genome reference sequence.</title>
        <authorList>
            <person name="Garwood T.J."/>
            <person name="Larsen P.A."/>
            <person name="Fountain-Jones N.M."/>
            <person name="Garbe J.R."/>
            <person name="Macchietto M.G."/>
            <person name="Kania S.A."/>
            <person name="Gerhold R.W."/>
            <person name="Richards J.E."/>
            <person name="Wolf T.M."/>
        </authorList>
    </citation>
    <scope>NUCLEOTIDE SEQUENCE</scope>
    <source>
        <strain evidence="1">MNPRO001-30</strain>
        <tissue evidence="1">Meninges</tissue>
    </source>
</reference>
<dbReference type="PANTHER" id="PTHR43319">
    <property type="entry name" value="BETA-LACTAMASE-RELATED"/>
    <property type="match status" value="1"/>
</dbReference>
<gene>
    <name evidence="1" type="ORF">KIN20_026707</name>
</gene>
<dbReference type="Gene3D" id="3.40.710.10">
    <property type="entry name" value="DD-peptidase/beta-lactamase superfamily"/>
    <property type="match status" value="1"/>
</dbReference>
<dbReference type="AlphaFoldDB" id="A0AAD5WDA2"/>